<dbReference type="AlphaFoldDB" id="A0A6S6S7A0"/>
<dbReference type="SUPFAM" id="SSF53335">
    <property type="entry name" value="S-adenosyl-L-methionine-dependent methyltransferases"/>
    <property type="match status" value="1"/>
</dbReference>
<evidence type="ECO:0000256" key="4">
    <source>
        <dbReference type="ARBA" id="ARBA00023115"/>
    </source>
</evidence>
<keyword evidence="5" id="KW-0812">Transmembrane</keyword>
<dbReference type="EC" id="2.5.1.16" evidence="5"/>
<feature type="transmembrane region" description="Helical" evidence="5">
    <location>
        <begin position="197"/>
        <end position="214"/>
    </location>
</feature>
<comment type="catalytic activity">
    <reaction evidence="5">
        <text>S-adenosyl 3-(methylsulfanyl)propylamine + putrescine = S-methyl-5'-thioadenosine + spermidine + H(+)</text>
        <dbReference type="Rhea" id="RHEA:12721"/>
        <dbReference type="ChEBI" id="CHEBI:15378"/>
        <dbReference type="ChEBI" id="CHEBI:17509"/>
        <dbReference type="ChEBI" id="CHEBI:57443"/>
        <dbReference type="ChEBI" id="CHEBI:57834"/>
        <dbReference type="ChEBI" id="CHEBI:326268"/>
        <dbReference type="EC" id="2.5.1.16"/>
    </reaction>
</comment>
<evidence type="ECO:0000256" key="5">
    <source>
        <dbReference type="HAMAP-Rule" id="MF_00198"/>
    </source>
</evidence>
<accession>A0A6S6S7A0</accession>
<dbReference type="InterPro" id="IPR029063">
    <property type="entry name" value="SAM-dependent_MTases_sf"/>
</dbReference>
<feature type="binding site" evidence="5">
    <location>
        <position position="241"/>
    </location>
    <ligand>
        <name>S-methyl-5'-thioadenosine</name>
        <dbReference type="ChEBI" id="CHEBI:17509"/>
    </ligand>
</feature>
<dbReference type="UniPathway" id="UPA00248">
    <property type="reaction ID" value="UER00314"/>
</dbReference>
<evidence type="ECO:0000313" key="8">
    <source>
        <dbReference type="EMBL" id="CAA6804231.1"/>
    </source>
</evidence>
<dbReference type="PROSITE" id="PS51006">
    <property type="entry name" value="PABS_2"/>
    <property type="match status" value="1"/>
</dbReference>
<comment type="similarity">
    <text evidence="1 5">Belongs to the spermidine/spermine synthase family.</text>
</comment>
<dbReference type="Gene3D" id="3.40.50.150">
    <property type="entry name" value="Vaccinia Virus protein VP39"/>
    <property type="match status" value="1"/>
</dbReference>
<dbReference type="FunFam" id="3.40.50.150:FF:000088">
    <property type="entry name" value="Polyamine aminopropyltransferase"/>
    <property type="match status" value="1"/>
</dbReference>
<comment type="pathway">
    <text evidence="5">Amine and polyamine biosynthesis; spermidine biosynthesis; spermidine from putrescine: step 1/1.</text>
</comment>
<feature type="transmembrane region" description="Helical" evidence="5">
    <location>
        <begin position="168"/>
        <end position="190"/>
    </location>
</feature>
<evidence type="ECO:0000256" key="6">
    <source>
        <dbReference type="PROSITE-ProRule" id="PRU00354"/>
    </source>
</evidence>
<sequence length="506" mass="57775">MSVSIDSRTKEVALLFGTFLIAISGLVYQLLEGTLSSYLMGDSIYHFSLVIGLFMSSMGIGAWLSRFIEENLERAFIRLQLAIALLGGFSALILFVAFAYINNYDAFLYLVTVSLGSMLGIEIPLIIRILKESFSLKTNISNVFTVDYIGALFASLLFPLVLVPKLGLMQTSFLFGLLNLFVATMSWYIFRKLLGKQYIMYLLTVFVVLLLGFWQSSQLTSMLENKLYKNNIIYATQTPYQKIVITANNERIQCYINGAIQFDSIDEHRYHESLVHPAMLASPQHEKILIIGGGDGMALREVFKYDSVNEVTLVDLDPMMTKIFKEHKALSKLNNNAYDNPKVTVVNEDAWKFMETSTSLYDVIILDLPDPNNISLSRLYSQTFYQILANHLSRSGVMVTQASSPIFTTKAFWSIKKTMESTGLETKPYHTYVPSFGEWGFVMASKFPIYFDKYTPKTQLKYIDKKVLQRMEIFEKDIIALDVESNKLSNHKLIEYYNKGWAVWYE</sequence>
<feature type="transmembrane region" description="Helical" evidence="5">
    <location>
        <begin position="76"/>
        <end position="101"/>
    </location>
</feature>
<protein>
    <recommendedName>
        <fullName evidence="5">Polyamine aminopropyltransferase</fullName>
    </recommendedName>
    <alternativeName>
        <fullName evidence="5">Putrescine aminopropyltransferase</fullName>
        <shortName evidence="5">PAPT</shortName>
    </alternativeName>
    <alternativeName>
        <fullName evidence="5">Spermidine synthase</fullName>
        <shortName evidence="5">SPDS</shortName>
        <shortName evidence="5">SPDSY</shortName>
        <ecNumber evidence="5">2.5.1.16</ecNumber>
    </alternativeName>
</protein>
<dbReference type="PANTHER" id="PTHR43317">
    <property type="entry name" value="THERMOSPERMINE SYNTHASE ACAULIS5"/>
    <property type="match status" value="1"/>
</dbReference>
<feature type="transmembrane region" description="Helical" evidence="5">
    <location>
        <begin position="43"/>
        <end position="64"/>
    </location>
</feature>
<evidence type="ECO:0000256" key="1">
    <source>
        <dbReference type="ARBA" id="ARBA00007867"/>
    </source>
</evidence>
<feature type="domain" description="PABS" evidence="7">
    <location>
        <begin position="212"/>
        <end position="446"/>
    </location>
</feature>
<feature type="transmembrane region" description="Helical" evidence="5">
    <location>
        <begin position="107"/>
        <end position="130"/>
    </location>
</feature>
<dbReference type="InterPro" id="IPR001045">
    <property type="entry name" value="Spermi_synthase"/>
</dbReference>
<keyword evidence="3 5" id="KW-0745">Spermidine biosynthesis</keyword>
<keyword evidence="5" id="KW-1133">Transmembrane helix</keyword>
<evidence type="ECO:0000256" key="2">
    <source>
        <dbReference type="ARBA" id="ARBA00022679"/>
    </source>
</evidence>
<comment type="subcellular location">
    <subcellularLocation>
        <location evidence="5">Cell membrane</location>
        <topology evidence="5">Multi-pass membrane protein</topology>
    </subcellularLocation>
</comment>
<reference evidence="8" key="1">
    <citation type="submission" date="2020-01" db="EMBL/GenBank/DDBJ databases">
        <authorList>
            <person name="Meier V. D."/>
            <person name="Meier V D."/>
        </authorList>
    </citation>
    <scope>NUCLEOTIDE SEQUENCE</scope>
    <source>
        <strain evidence="8">HLG_WM_MAG_05</strain>
    </source>
</reference>
<keyword evidence="5" id="KW-1003">Cell membrane</keyword>
<dbReference type="GO" id="GO:0005886">
    <property type="term" value="C:plasma membrane"/>
    <property type="evidence" value="ECO:0007669"/>
    <property type="project" value="UniProtKB-SubCell"/>
</dbReference>
<name>A0A6S6S7A0_9BACT</name>
<proteinExistence type="inferred from homology"/>
<feature type="binding site" evidence="5">
    <location>
        <position position="295"/>
    </location>
    <ligand>
        <name>spermidine</name>
        <dbReference type="ChEBI" id="CHEBI:57834"/>
    </ligand>
</feature>
<feature type="transmembrane region" description="Helical" evidence="5">
    <location>
        <begin position="142"/>
        <end position="162"/>
    </location>
</feature>
<keyword evidence="2 5" id="KW-0808">Transferase</keyword>
<feature type="binding site" evidence="5">
    <location>
        <position position="315"/>
    </location>
    <ligand>
        <name>S-methyl-5'-thioadenosine</name>
        <dbReference type="ChEBI" id="CHEBI:17509"/>
    </ligand>
</feature>
<dbReference type="Pfam" id="PF01564">
    <property type="entry name" value="Spermine_synth"/>
    <property type="match status" value="1"/>
</dbReference>
<dbReference type="NCBIfam" id="NF002956">
    <property type="entry name" value="PRK03612.1"/>
    <property type="match status" value="1"/>
</dbReference>
<gene>
    <name evidence="5" type="primary">speE</name>
    <name evidence="8" type="ORF">HELGO_WM11827</name>
</gene>
<keyword evidence="5" id="KW-0472">Membrane</keyword>
<dbReference type="PROSITE" id="PS01330">
    <property type="entry name" value="PABS_1"/>
    <property type="match status" value="1"/>
</dbReference>
<dbReference type="CDD" id="cd02440">
    <property type="entry name" value="AdoMet_MTases"/>
    <property type="match status" value="1"/>
</dbReference>
<dbReference type="InterPro" id="IPR030374">
    <property type="entry name" value="PABS"/>
</dbReference>
<evidence type="ECO:0000256" key="3">
    <source>
        <dbReference type="ARBA" id="ARBA00023066"/>
    </source>
</evidence>
<organism evidence="8">
    <name type="scientific">uncultured Sulfurovum sp</name>
    <dbReference type="NCBI Taxonomy" id="269237"/>
    <lineage>
        <taxon>Bacteria</taxon>
        <taxon>Pseudomonadati</taxon>
        <taxon>Campylobacterota</taxon>
        <taxon>Epsilonproteobacteria</taxon>
        <taxon>Campylobacterales</taxon>
        <taxon>Sulfurovaceae</taxon>
        <taxon>Sulfurovum</taxon>
        <taxon>environmental samples</taxon>
    </lineage>
</organism>
<dbReference type="EMBL" id="CACVAU010000013">
    <property type="protein sequence ID" value="CAA6804231.1"/>
    <property type="molecule type" value="Genomic_DNA"/>
</dbReference>
<comment type="subunit">
    <text evidence="5">Homodimer or homotetramer.</text>
</comment>
<comment type="caution">
    <text evidence="5">Lacks conserved residue(s) required for the propagation of feature annotation.</text>
</comment>
<dbReference type="GO" id="GO:0008295">
    <property type="term" value="P:spermidine biosynthetic process"/>
    <property type="evidence" value="ECO:0007669"/>
    <property type="project" value="UniProtKB-UniRule"/>
</dbReference>
<dbReference type="GO" id="GO:0004766">
    <property type="term" value="F:spermidine synthase activity"/>
    <property type="evidence" value="ECO:0007669"/>
    <property type="project" value="UniProtKB-UniRule"/>
</dbReference>
<evidence type="ECO:0000259" key="7">
    <source>
        <dbReference type="PROSITE" id="PS51006"/>
    </source>
</evidence>
<dbReference type="InterPro" id="IPR030373">
    <property type="entry name" value="PABS_CS"/>
</dbReference>
<feature type="transmembrane region" description="Helical" evidence="5">
    <location>
        <begin position="12"/>
        <end position="31"/>
    </location>
</feature>
<dbReference type="HAMAP" id="MF_00198">
    <property type="entry name" value="Spermidine_synth"/>
    <property type="match status" value="1"/>
</dbReference>
<feature type="active site" description="Proton acceptor" evidence="5 6">
    <location>
        <position position="367"/>
    </location>
</feature>
<feature type="binding site" evidence="5">
    <location>
        <position position="271"/>
    </location>
    <ligand>
        <name>spermidine</name>
        <dbReference type="ChEBI" id="CHEBI:57834"/>
    </ligand>
</feature>
<comment type="function">
    <text evidence="5">Catalyzes the irreversible transfer of a propylamine group from the amino donor S-adenosylmethioninamine (decarboxy-AdoMet) to putrescine (1,4-diaminobutane) to yield spermidine.</text>
</comment>
<dbReference type="PANTHER" id="PTHR43317:SF1">
    <property type="entry name" value="THERMOSPERMINE SYNTHASE ACAULIS5"/>
    <property type="match status" value="1"/>
</dbReference>
<keyword evidence="4 5" id="KW-0620">Polyamine biosynthesis</keyword>
<dbReference type="GO" id="GO:0010487">
    <property type="term" value="F:thermospermine synthase activity"/>
    <property type="evidence" value="ECO:0007669"/>
    <property type="project" value="UniProtKB-ARBA"/>
</dbReference>
<feature type="binding site" evidence="5">
    <location>
        <begin position="349"/>
        <end position="350"/>
    </location>
    <ligand>
        <name>S-methyl-5'-thioadenosine</name>
        <dbReference type="ChEBI" id="CHEBI:17509"/>
    </ligand>
</feature>
<dbReference type="NCBIfam" id="NF037959">
    <property type="entry name" value="MFS_SpdSyn"/>
    <property type="match status" value="1"/>
</dbReference>